<accession>A0A3N2PKQ9</accession>
<proteinExistence type="predicted"/>
<dbReference type="RefSeq" id="XP_028462913.1">
    <property type="nucleotide sequence ID" value="XM_028615681.1"/>
</dbReference>
<sequence length="78" mass="9256">MSYPRWGRWRVIITAICRCIWRSCPVRYRRRLLVRPVVKTRRIPLATPVWLACNMYCAGQPASMLDMNRKSMRDGVLC</sequence>
<organism evidence="1 2">
    <name type="scientific">Sodiomyces alkalinus (strain CBS 110278 / VKM F-3762 / F11)</name>
    <name type="common">Alkaliphilic filamentous fungus</name>
    <dbReference type="NCBI Taxonomy" id="1314773"/>
    <lineage>
        <taxon>Eukaryota</taxon>
        <taxon>Fungi</taxon>
        <taxon>Dikarya</taxon>
        <taxon>Ascomycota</taxon>
        <taxon>Pezizomycotina</taxon>
        <taxon>Sordariomycetes</taxon>
        <taxon>Hypocreomycetidae</taxon>
        <taxon>Glomerellales</taxon>
        <taxon>Plectosphaerellaceae</taxon>
        <taxon>Sodiomyces</taxon>
    </lineage>
</organism>
<dbReference type="EMBL" id="ML119062">
    <property type="protein sequence ID" value="ROT35107.1"/>
    <property type="molecule type" value="Genomic_DNA"/>
</dbReference>
<gene>
    <name evidence="1" type="ORF">SODALDRAFT_77727</name>
</gene>
<dbReference type="Proteomes" id="UP000272025">
    <property type="component" value="Unassembled WGS sequence"/>
</dbReference>
<name>A0A3N2PKQ9_SODAK</name>
<evidence type="ECO:0000313" key="2">
    <source>
        <dbReference type="Proteomes" id="UP000272025"/>
    </source>
</evidence>
<keyword evidence="2" id="KW-1185">Reference proteome</keyword>
<reference evidence="1 2" key="1">
    <citation type="journal article" date="2018" name="Mol. Ecol.">
        <title>The obligate alkalophilic soda-lake fungus Sodiomyces alkalinus has shifted to a protein diet.</title>
        <authorList>
            <person name="Grum-Grzhimaylo A.A."/>
            <person name="Falkoski D.L."/>
            <person name="van den Heuvel J."/>
            <person name="Valero-Jimenez C.A."/>
            <person name="Min B."/>
            <person name="Choi I.G."/>
            <person name="Lipzen A."/>
            <person name="Daum C.G."/>
            <person name="Aanen D.K."/>
            <person name="Tsang A."/>
            <person name="Henrissat B."/>
            <person name="Bilanenko E.N."/>
            <person name="de Vries R.P."/>
            <person name="van Kan J.A.L."/>
            <person name="Grigoriev I.V."/>
            <person name="Debets A.J.M."/>
        </authorList>
    </citation>
    <scope>NUCLEOTIDE SEQUENCE [LARGE SCALE GENOMIC DNA]</scope>
    <source>
        <strain evidence="1 2">F11</strain>
    </source>
</reference>
<protein>
    <submittedName>
        <fullName evidence="1">Uncharacterized protein</fullName>
    </submittedName>
</protein>
<dbReference type="AlphaFoldDB" id="A0A3N2PKQ9"/>
<dbReference type="GeneID" id="39584158"/>
<evidence type="ECO:0000313" key="1">
    <source>
        <dbReference type="EMBL" id="ROT35107.1"/>
    </source>
</evidence>